<dbReference type="GO" id="GO:0016020">
    <property type="term" value="C:membrane"/>
    <property type="evidence" value="ECO:0007669"/>
    <property type="project" value="UniProtKB-SubCell"/>
</dbReference>
<gene>
    <name evidence="7" type="ORF">PGT21_010173</name>
</gene>
<organism evidence="7 8">
    <name type="scientific">Puccinia graminis f. sp. tritici</name>
    <dbReference type="NCBI Taxonomy" id="56615"/>
    <lineage>
        <taxon>Eukaryota</taxon>
        <taxon>Fungi</taxon>
        <taxon>Dikarya</taxon>
        <taxon>Basidiomycota</taxon>
        <taxon>Pucciniomycotina</taxon>
        <taxon>Pucciniomycetes</taxon>
        <taxon>Pucciniales</taxon>
        <taxon>Pucciniaceae</taxon>
        <taxon>Puccinia</taxon>
    </lineage>
</organism>
<comment type="caution">
    <text evidence="7">The sequence shown here is derived from an EMBL/GenBank/DDBJ whole genome shotgun (WGS) entry which is preliminary data.</text>
</comment>
<reference evidence="7 8" key="1">
    <citation type="submission" date="2019-05" db="EMBL/GenBank/DDBJ databases">
        <title>Emergence of the Ug99 lineage of the wheat stem rust pathogen through somatic hybridization.</title>
        <authorList>
            <person name="Li F."/>
            <person name="Upadhyaya N.M."/>
            <person name="Sperschneider J."/>
            <person name="Matny O."/>
            <person name="Nguyen-Phuc H."/>
            <person name="Mago R."/>
            <person name="Raley C."/>
            <person name="Miller M.E."/>
            <person name="Silverstein K.A.T."/>
            <person name="Henningsen E."/>
            <person name="Hirsch C.D."/>
            <person name="Visser B."/>
            <person name="Pretorius Z.A."/>
            <person name="Steffenson B.J."/>
            <person name="Schwessinger B."/>
            <person name="Dodds P.N."/>
            <person name="Figueroa M."/>
        </authorList>
    </citation>
    <scope>NUCLEOTIDE SEQUENCE [LARGE SCALE GENOMIC DNA]</scope>
    <source>
        <strain evidence="7">21-0</strain>
    </source>
</reference>
<keyword evidence="3 6" id="KW-1133">Transmembrane helix</keyword>
<evidence type="ECO:0000313" key="8">
    <source>
        <dbReference type="Proteomes" id="UP000324748"/>
    </source>
</evidence>
<evidence type="ECO:0000256" key="3">
    <source>
        <dbReference type="ARBA" id="ARBA00022989"/>
    </source>
</evidence>
<comment type="subcellular location">
    <subcellularLocation>
        <location evidence="1">Membrane</location>
        <topology evidence="1">Multi-pass membrane protein</topology>
    </subcellularLocation>
</comment>
<feature type="compositionally biased region" description="Polar residues" evidence="5">
    <location>
        <begin position="9"/>
        <end position="19"/>
    </location>
</feature>
<dbReference type="Proteomes" id="UP000324748">
    <property type="component" value="Unassembled WGS sequence"/>
</dbReference>
<dbReference type="InterPro" id="IPR059112">
    <property type="entry name" value="CysZ/EI24"/>
</dbReference>
<dbReference type="EMBL" id="VSWC01000144">
    <property type="protein sequence ID" value="KAA1077492.1"/>
    <property type="molecule type" value="Genomic_DNA"/>
</dbReference>
<feature type="transmembrane region" description="Helical" evidence="6">
    <location>
        <begin position="181"/>
        <end position="205"/>
    </location>
</feature>
<dbReference type="AlphaFoldDB" id="A0A5B0MLH8"/>
<dbReference type="PANTHER" id="PTHR21389">
    <property type="entry name" value="P53 INDUCED PROTEIN"/>
    <property type="match status" value="1"/>
</dbReference>
<feature type="region of interest" description="Disordered" evidence="5">
    <location>
        <begin position="289"/>
        <end position="308"/>
    </location>
</feature>
<protein>
    <submittedName>
        <fullName evidence="7">Uncharacterized protein</fullName>
    </submittedName>
</protein>
<dbReference type="GO" id="GO:0016236">
    <property type="term" value="P:macroautophagy"/>
    <property type="evidence" value="ECO:0007669"/>
    <property type="project" value="TreeGrafter"/>
</dbReference>
<dbReference type="Pfam" id="PF07264">
    <property type="entry name" value="EI24"/>
    <property type="match status" value="1"/>
</dbReference>
<feature type="transmembrane region" description="Helical" evidence="6">
    <location>
        <begin position="261"/>
        <end position="280"/>
    </location>
</feature>
<keyword evidence="8" id="KW-1185">Reference proteome</keyword>
<evidence type="ECO:0000256" key="4">
    <source>
        <dbReference type="ARBA" id="ARBA00023136"/>
    </source>
</evidence>
<evidence type="ECO:0000256" key="1">
    <source>
        <dbReference type="ARBA" id="ARBA00004141"/>
    </source>
</evidence>
<evidence type="ECO:0000256" key="5">
    <source>
        <dbReference type="SAM" id="MobiDB-lite"/>
    </source>
</evidence>
<dbReference type="PANTHER" id="PTHR21389:SF0">
    <property type="entry name" value="ETOPOSIDE-INDUCED PROTEIN 2.4 HOMOLOG"/>
    <property type="match status" value="1"/>
</dbReference>
<evidence type="ECO:0000256" key="6">
    <source>
        <dbReference type="SAM" id="Phobius"/>
    </source>
</evidence>
<dbReference type="GO" id="GO:0005783">
    <property type="term" value="C:endoplasmic reticulum"/>
    <property type="evidence" value="ECO:0007669"/>
    <property type="project" value="TreeGrafter"/>
</dbReference>
<evidence type="ECO:0000256" key="2">
    <source>
        <dbReference type="ARBA" id="ARBA00022692"/>
    </source>
</evidence>
<keyword evidence="4 6" id="KW-0472">Membrane</keyword>
<keyword evidence="2 6" id="KW-0812">Transmembrane</keyword>
<evidence type="ECO:0000313" key="7">
    <source>
        <dbReference type="EMBL" id="KAA1077492.1"/>
    </source>
</evidence>
<feature type="compositionally biased region" description="Basic and acidic residues" evidence="5">
    <location>
        <begin position="296"/>
        <end position="305"/>
    </location>
</feature>
<dbReference type="OrthoDB" id="266518at2759"/>
<accession>A0A5B0MLH8</accession>
<sequence>MRRHHHFDNNNNLHQSQEPTAIEHTKKPPGFHDYPIHHPHHQVIWSSLQRVSNGFLDSLRISRIVSQLQSNRALRSLIVQNSALQLLCIASLVALEAYADSHRSSSNIRSTLDILFNIFWLFPIGMISIAMNGTITESCLYSKHRTQEVSRIVLPAFTIASWLEIVDYLKTKLRSDYPRILILLNYLLMAKGLLWVPFVGFPLSFTFSSIGNSFYCFEPYWLKDGLKFEERLNLLEQQWDYHLGFGLIMTTLTSIWPHHNILNLSLFTLLFPFLLIILSVGQKPLHRPTSAAAAATEHKKEDGRSGHNSHPIQLPLFFISRKLHLIFFSHHPNNNSHLHHPSVHDGHVLIEDGGDHL</sequence>
<name>A0A5B0MLH8_PUCGR</name>
<feature type="region of interest" description="Disordered" evidence="5">
    <location>
        <begin position="1"/>
        <end position="33"/>
    </location>
</feature>
<feature type="transmembrane region" description="Helical" evidence="6">
    <location>
        <begin position="78"/>
        <end position="99"/>
    </location>
</feature>
<feature type="transmembrane region" description="Helical" evidence="6">
    <location>
        <begin position="111"/>
        <end position="132"/>
    </location>
</feature>
<proteinExistence type="predicted"/>